<gene>
    <name evidence="6" type="ORF">GCM10010430_67220</name>
</gene>
<dbReference type="PANTHER" id="PTHR11999">
    <property type="entry name" value="GROUP II PYRIDOXAL-5-PHOSPHATE DECARBOXYLASE"/>
    <property type="match status" value="1"/>
</dbReference>
<keyword evidence="7" id="KW-1185">Reference proteome</keyword>
<evidence type="ECO:0000256" key="2">
    <source>
        <dbReference type="ARBA" id="ARBA00022793"/>
    </source>
</evidence>
<evidence type="ECO:0000256" key="1">
    <source>
        <dbReference type="ARBA" id="ARBA00001933"/>
    </source>
</evidence>
<comment type="caution">
    <text evidence="6">The sequence shown here is derived from an EMBL/GenBank/DDBJ whole genome shotgun (WGS) entry which is preliminary data.</text>
</comment>
<dbReference type="EMBL" id="BAAATR010000044">
    <property type="protein sequence ID" value="GAA2271901.1"/>
    <property type="molecule type" value="Genomic_DNA"/>
</dbReference>
<protein>
    <submittedName>
        <fullName evidence="6">Aspartate aminotransferase family protein</fullName>
    </submittedName>
</protein>
<proteinExistence type="inferred from homology"/>
<evidence type="ECO:0000313" key="6">
    <source>
        <dbReference type="EMBL" id="GAA2271901.1"/>
    </source>
</evidence>
<evidence type="ECO:0000256" key="4">
    <source>
        <dbReference type="ARBA" id="ARBA00023239"/>
    </source>
</evidence>
<dbReference type="Pfam" id="PF00282">
    <property type="entry name" value="Pyridoxal_deC"/>
    <property type="match status" value="1"/>
</dbReference>
<keyword evidence="6" id="KW-0032">Aminotransferase</keyword>
<comment type="similarity">
    <text evidence="5">Belongs to the group II decarboxylase family.</text>
</comment>
<keyword evidence="3 5" id="KW-0663">Pyridoxal phosphate</keyword>
<name>A0ABN3EVD5_9ACTN</name>
<dbReference type="RefSeq" id="WP_344640346.1">
    <property type="nucleotide sequence ID" value="NZ_BAAATR010000044.1"/>
</dbReference>
<dbReference type="InterPro" id="IPR010977">
    <property type="entry name" value="Aromatic_deC"/>
</dbReference>
<dbReference type="PANTHER" id="PTHR11999:SF70">
    <property type="entry name" value="MIP05841P"/>
    <property type="match status" value="1"/>
</dbReference>
<sequence>MSDATADDFRTAARATADLVADYLDALPGRPVWQPMDPAGRAALLDAPLPARGRPLGALLEEIENRVMPAPMGNGHPRFFGWVNSAPAPAGVLATLAAAAMNPSSAGGDHADVHLERAVVRWMAELVGFPHPPGGGILTSGTSMATILCLAAARNRAARLAGCDLREQGLAGLPPLVGYATAESHSCVRKAVELLGLGSRNLRTVATDPDGRLDVAALRAAVAEDRAAGRLPFLVVASAGTVGTGAVDPFEPIADLCAAEGLWLHVDGAYGAFGVLDPAIAHRYAGMARADSLALDPHKWLGVPVDCGCALVRHPEELRGTFSLVPSYLRDEAAGELGWFSEYGMEQTRPFRSLKVWATIAHRGRAGISADIARCTALARRLGELVEADPRLELLAPVETSIVAFRYRPAGADERLLDAVNRELPAAVQRRGRAFVTGAVHRGREMLRACLLNSATTEADLVALLDEVRSAAADLTDHQLPAPGRPGATRTSDGDFYRQVTGDS</sequence>
<keyword evidence="2" id="KW-0210">Decarboxylase</keyword>
<evidence type="ECO:0000256" key="5">
    <source>
        <dbReference type="RuleBase" id="RU000382"/>
    </source>
</evidence>
<dbReference type="Gene3D" id="3.40.640.10">
    <property type="entry name" value="Type I PLP-dependent aspartate aminotransferase-like (Major domain)"/>
    <property type="match status" value="1"/>
</dbReference>
<dbReference type="InterPro" id="IPR002129">
    <property type="entry name" value="PyrdxlP-dep_de-COase"/>
</dbReference>
<evidence type="ECO:0000256" key="3">
    <source>
        <dbReference type="ARBA" id="ARBA00022898"/>
    </source>
</evidence>
<comment type="cofactor">
    <cofactor evidence="1 5">
        <name>pyridoxal 5'-phosphate</name>
        <dbReference type="ChEBI" id="CHEBI:597326"/>
    </cofactor>
</comment>
<reference evidence="6 7" key="1">
    <citation type="journal article" date="2019" name="Int. J. Syst. Evol. Microbiol.">
        <title>The Global Catalogue of Microorganisms (GCM) 10K type strain sequencing project: providing services to taxonomists for standard genome sequencing and annotation.</title>
        <authorList>
            <consortium name="The Broad Institute Genomics Platform"/>
            <consortium name="The Broad Institute Genome Sequencing Center for Infectious Disease"/>
            <person name="Wu L."/>
            <person name="Ma J."/>
        </authorList>
    </citation>
    <scope>NUCLEOTIDE SEQUENCE [LARGE SCALE GENOMIC DNA]</scope>
    <source>
        <strain evidence="6 7">JCM 7356</strain>
    </source>
</reference>
<evidence type="ECO:0000313" key="7">
    <source>
        <dbReference type="Proteomes" id="UP001500305"/>
    </source>
</evidence>
<dbReference type="InterPro" id="IPR015424">
    <property type="entry name" value="PyrdxlP-dep_Trfase"/>
</dbReference>
<accession>A0ABN3EVD5</accession>
<keyword evidence="4 5" id="KW-0456">Lyase</keyword>
<dbReference type="SUPFAM" id="SSF53383">
    <property type="entry name" value="PLP-dependent transferases"/>
    <property type="match status" value="1"/>
</dbReference>
<keyword evidence="6" id="KW-0808">Transferase</keyword>
<dbReference type="GO" id="GO:0008483">
    <property type="term" value="F:transaminase activity"/>
    <property type="evidence" value="ECO:0007669"/>
    <property type="project" value="UniProtKB-KW"/>
</dbReference>
<organism evidence="6 7">
    <name type="scientific">Kitasatospora cystarginea</name>
    <dbReference type="NCBI Taxonomy" id="58350"/>
    <lineage>
        <taxon>Bacteria</taxon>
        <taxon>Bacillati</taxon>
        <taxon>Actinomycetota</taxon>
        <taxon>Actinomycetes</taxon>
        <taxon>Kitasatosporales</taxon>
        <taxon>Streptomycetaceae</taxon>
        <taxon>Kitasatospora</taxon>
    </lineage>
</organism>
<dbReference type="Proteomes" id="UP001500305">
    <property type="component" value="Unassembled WGS sequence"/>
</dbReference>
<dbReference type="PRINTS" id="PR00800">
    <property type="entry name" value="YHDCRBOXLASE"/>
</dbReference>
<dbReference type="Gene3D" id="1.20.1340.10">
    <property type="entry name" value="dopa decarboxylase, N-terminal domain"/>
    <property type="match status" value="1"/>
</dbReference>
<dbReference type="InterPro" id="IPR015421">
    <property type="entry name" value="PyrdxlP-dep_Trfase_major"/>
</dbReference>
<dbReference type="Gene3D" id="3.90.1150.170">
    <property type="match status" value="1"/>
</dbReference>